<accession>A0AAD6QRH2</accession>
<dbReference type="Proteomes" id="UP001164929">
    <property type="component" value="Chromosome 6"/>
</dbReference>
<dbReference type="AlphaFoldDB" id="A0AAD6QRH2"/>
<organism evidence="1 2">
    <name type="scientific">Populus alba x Populus x berolinensis</name>
    <dbReference type="NCBI Taxonomy" id="444605"/>
    <lineage>
        <taxon>Eukaryota</taxon>
        <taxon>Viridiplantae</taxon>
        <taxon>Streptophyta</taxon>
        <taxon>Embryophyta</taxon>
        <taxon>Tracheophyta</taxon>
        <taxon>Spermatophyta</taxon>
        <taxon>Magnoliopsida</taxon>
        <taxon>eudicotyledons</taxon>
        <taxon>Gunneridae</taxon>
        <taxon>Pentapetalae</taxon>
        <taxon>rosids</taxon>
        <taxon>fabids</taxon>
        <taxon>Malpighiales</taxon>
        <taxon>Salicaceae</taxon>
        <taxon>Saliceae</taxon>
        <taxon>Populus</taxon>
    </lineage>
</organism>
<dbReference type="EMBL" id="JAQIZT010000006">
    <property type="protein sequence ID" value="KAJ6994850.1"/>
    <property type="molecule type" value="Genomic_DNA"/>
</dbReference>
<protein>
    <submittedName>
        <fullName evidence="1">Uncharacterized protein</fullName>
    </submittedName>
</protein>
<proteinExistence type="predicted"/>
<evidence type="ECO:0000313" key="1">
    <source>
        <dbReference type="EMBL" id="KAJ6994850.1"/>
    </source>
</evidence>
<name>A0AAD6QRH2_9ROSI</name>
<evidence type="ECO:0000313" key="2">
    <source>
        <dbReference type="Proteomes" id="UP001164929"/>
    </source>
</evidence>
<comment type="caution">
    <text evidence="1">The sequence shown here is derived from an EMBL/GenBank/DDBJ whole genome shotgun (WGS) entry which is preliminary data.</text>
</comment>
<reference evidence="1" key="1">
    <citation type="journal article" date="2023" name="Mol. Ecol. Resour.">
        <title>Chromosome-level genome assembly of a triploid poplar Populus alba 'Berolinensis'.</title>
        <authorList>
            <person name="Chen S."/>
            <person name="Yu Y."/>
            <person name="Wang X."/>
            <person name="Wang S."/>
            <person name="Zhang T."/>
            <person name="Zhou Y."/>
            <person name="He R."/>
            <person name="Meng N."/>
            <person name="Wang Y."/>
            <person name="Liu W."/>
            <person name="Liu Z."/>
            <person name="Liu J."/>
            <person name="Guo Q."/>
            <person name="Huang H."/>
            <person name="Sederoff R.R."/>
            <person name="Wang G."/>
            <person name="Qu G."/>
            <person name="Chen S."/>
        </authorList>
    </citation>
    <scope>NUCLEOTIDE SEQUENCE</scope>
    <source>
        <strain evidence="1">SC-2020</strain>
    </source>
</reference>
<sequence>MVFRIIDSQSETLDYLGLLLWNKKADTRAIEKII</sequence>
<keyword evidence="2" id="KW-1185">Reference proteome</keyword>
<gene>
    <name evidence="1" type="ORF">NC653_017596</name>
</gene>